<evidence type="ECO:0000313" key="3">
    <source>
        <dbReference type="Proteomes" id="UP000018454"/>
    </source>
</evidence>
<dbReference type="InterPro" id="IPR035994">
    <property type="entry name" value="Nucleoside_phosphorylase_sf"/>
</dbReference>
<dbReference type="GO" id="GO:0005829">
    <property type="term" value="C:cytosol"/>
    <property type="evidence" value="ECO:0007669"/>
    <property type="project" value="TreeGrafter"/>
</dbReference>
<dbReference type="Proteomes" id="UP000018454">
    <property type="component" value="Unassembled WGS sequence"/>
</dbReference>
<sequence>MLRRLATLSLISSGNKVIKMTDEDSKPRVLAIIALDEEYSAFLEEFPDKKDLSTDTQLRFEHETGEAQVRLFSVLSNKMGAKSAGFSAEETIKSLKPQAVVVIGIAGGLSNDVKLGDVCVSNEIIDVLHNNKFVDGPNGQGESNVRFAPDFYAVNAEYLSSFTFLKIHPKLKEKYFQWQETAKGNALSLDITPDADAEYNLVLGPVVCGPVSASKKFNETLKNINRKCIALETESGGVFSWCDKFHVPVVALRGISDMADEHKNSLETNNSGNYRKLAMKNAIDLLRCQLANDKFIDFLKKKL</sequence>
<dbReference type="Gene3D" id="3.40.50.1580">
    <property type="entry name" value="Nucleoside phosphorylase domain"/>
    <property type="match status" value="1"/>
</dbReference>
<protein>
    <recommendedName>
        <fullName evidence="1">Nucleoside phosphorylase domain-containing protein</fullName>
    </recommendedName>
</protein>
<proteinExistence type="predicted"/>
<name>F1YUQ8_9PROT</name>
<organism evidence="2 3">
    <name type="scientific">Acetobacter pomorum DM001</name>
    <dbReference type="NCBI Taxonomy" id="945681"/>
    <lineage>
        <taxon>Bacteria</taxon>
        <taxon>Pseudomonadati</taxon>
        <taxon>Pseudomonadota</taxon>
        <taxon>Alphaproteobacteria</taxon>
        <taxon>Acetobacterales</taxon>
        <taxon>Acetobacteraceae</taxon>
        <taxon>Acetobacter</taxon>
    </lineage>
</organism>
<dbReference type="GO" id="GO:0008782">
    <property type="term" value="F:adenosylhomocysteine nucleosidase activity"/>
    <property type="evidence" value="ECO:0007669"/>
    <property type="project" value="TreeGrafter"/>
</dbReference>
<dbReference type="PANTHER" id="PTHR46832">
    <property type="entry name" value="5'-METHYLTHIOADENOSINE/S-ADENOSYLHOMOCYSTEINE NUCLEOSIDASE"/>
    <property type="match status" value="1"/>
</dbReference>
<dbReference type="AlphaFoldDB" id="F1YUQ8"/>
<dbReference type="PANTHER" id="PTHR46832:SF1">
    <property type="entry name" value="5'-METHYLTHIOADENOSINE_S-ADENOSYLHOMOCYSTEINE NUCLEOSIDASE"/>
    <property type="match status" value="1"/>
</dbReference>
<gene>
    <name evidence="2" type="ORF">APO_1682</name>
</gene>
<dbReference type="Pfam" id="PF01048">
    <property type="entry name" value="PNP_UDP_1"/>
    <property type="match status" value="1"/>
</dbReference>
<dbReference type="GO" id="GO:0008930">
    <property type="term" value="F:methylthioadenosine nucleosidase activity"/>
    <property type="evidence" value="ECO:0007669"/>
    <property type="project" value="TreeGrafter"/>
</dbReference>
<dbReference type="InterPro" id="IPR000845">
    <property type="entry name" value="Nucleoside_phosphorylase_d"/>
</dbReference>
<comment type="caution">
    <text evidence="2">The sequence shown here is derived from an EMBL/GenBank/DDBJ whole genome shotgun (WGS) entry which is preliminary data.</text>
</comment>
<accession>F1YUQ8</accession>
<dbReference type="SUPFAM" id="SSF53167">
    <property type="entry name" value="Purine and uridine phosphorylases"/>
    <property type="match status" value="1"/>
</dbReference>
<reference evidence="2 3" key="1">
    <citation type="journal article" date="2011" name="Science">
        <title>Drosophila microbiome modulates host developmental and metabolic homeostasis via insulin signaling.</title>
        <authorList>
            <person name="Shin S.C."/>
            <person name="Kim S.H."/>
            <person name="You H."/>
            <person name="Kim B."/>
            <person name="Kim A.C."/>
            <person name="Lee K.A."/>
            <person name="Yoon J.H."/>
            <person name="Ryu J.H."/>
            <person name="Lee W.J."/>
        </authorList>
    </citation>
    <scope>NUCLEOTIDE SEQUENCE [LARGE SCALE GENOMIC DNA]</scope>
    <source>
        <strain evidence="2 3">DM001</strain>
    </source>
</reference>
<dbReference type="GO" id="GO:0019284">
    <property type="term" value="P:L-methionine salvage from S-adenosylmethionine"/>
    <property type="evidence" value="ECO:0007669"/>
    <property type="project" value="TreeGrafter"/>
</dbReference>
<dbReference type="GO" id="GO:0009116">
    <property type="term" value="P:nucleoside metabolic process"/>
    <property type="evidence" value="ECO:0007669"/>
    <property type="project" value="InterPro"/>
</dbReference>
<evidence type="ECO:0000313" key="2">
    <source>
        <dbReference type="EMBL" id="EGE47465.1"/>
    </source>
</evidence>
<feature type="domain" description="Nucleoside phosphorylase" evidence="1">
    <location>
        <begin position="30"/>
        <end position="286"/>
    </location>
</feature>
<dbReference type="EMBL" id="AEUP01000029">
    <property type="protein sequence ID" value="EGE47465.1"/>
    <property type="molecule type" value="Genomic_DNA"/>
</dbReference>
<evidence type="ECO:0000259" key="1">
    <source>
        <dbReference type="Pfam" id="PF01048"/>
    </source>
</evidence>